<feature type="domain" description="Putative Flp pilus-assembly TadG-like N-terminal" evidence="2">
    <location>
        <begin position="10"/>
        <end position="56"/>
    </location>
</feature>
<evidence type="ECO:0000313" key="3">
    <source>
        <dbReference type="EMBL" id="GAP15652.1"/>
    </source>
</evidence>
<name>A0A0S7BKL9_9CHLR</name>
<accession>A0A0S7BKL9</accession>
<dbReference type="EMBL" id="DF967972">
    <property type="protein sequence ID" value="GAP15652.1"/>
    <property type="molecule type" value="Genomic_DNA"/>
</dbReference>
<proteinExistence type="predicted"/>
<dbReference type="Pfam" id="PF13400">
    <property type="entry name" value="Tad"/>
    <property type="match status" value="1"/>
</dbReference>
<dbReference type="AlphaFoldDB" id="A0A0S7BKL9"/>
<keyword evidence="1" id="KW-0472">Membrane</keyword>
<dbReference type="Proteomes" id="UP000055060">
    <property type="component" value="Unassembled WGS sequence"/>
</dbReference>
<organism evidence="3">
    <name type="scientific">Longilinea arvoryzae</name>
    <dbReference type="NCBI Taxonomy" id="360412"/>
    <lineage>
        <taxon>Bacteria</taxon>
        <taxon>Bacillati</taxon>
        <taxon>Chloroflexota</taxon>
        <taxon>Anaerolineae</taxon>
        <taxon>Anaerolineales</taxon>
        <taxon>Anaerolineaceae</taxon>
        <taxon>Longilinea</taxon>
    </lineage>
</organism>
<protein>
    <submittedName>
        <fullName evidence="3">Putative Flp pilus-assembly TadE/G-like</fullName>
    </submittedName>
</protein>
<keyword evidence="1" id="KW-0812">Transmembrane</keyword>
<evidence type="ECO:0000313" key="4">
    <source>
        <dbReference type="Proteomes" id="UP000055060"/>
    </source>
</evidence>
<dbReference type="STRING" id="360412.LARV_03444"/>
<dbReference type="OrthoDB" id="7418984at2"/>
<dbReference type="RefSeq" id="WP_075074818.1">
    <property type="nucleotide sequence ID" value="NZ_DF967972.1"/>
</dbReference>
<evidence type="ECO:0000256" key="1">
    <source>
        <dbReference type="SAM" id="Phobius"/>
    </source>
</evidence>
<sequence>MKVTANSQRGQIIILFALVAVGLLAFGGLAIDSAMVYSDRRFDQSTADAAALAGAGAAGNVMQTRDIYSFKDFDCSDFDVAGAKMNAVKHEAIDAAINRAAQNSITIDNNLSDQHGVEVYCRDLGEEFYEKYIEVKVQVTTNTQTSFSQLVSSAPLVNTVTSVARVYPPTTTGFGNAIVSLDDTPCASYSGGGIDFQGSIDVTIDGGGVFSSSCISGGGHVNVGVDDPGFTYMDTFDIAGGGVMNPLPATKSQEELPAINIADPADKCGSGPYVSQTGSGTIGPGNYSRIKVGNSESLILQPGLYCMKGDFEISGSANITGHNVTIYLQKYGSNRYSNFSVTGTGTVILEAPPDFEDYTVVANEIQGVLIRSADNNTAGVITLEGGGAGLFEGTIYGPNNLIKVGGTSSTNTIQYNTELIGKKVSVSGNTTINLNYDDYDFSIRESWLTLVR</sequence>
<gene>
    <name evidence="3" type="ORF">LARV_03444</name>
</gene>
<reference evidence="3" key="1">
    <citation type="submission" date="2015-07" db="EMBL/GenBank/DDBJ databases">
        <title>Draft Genome Sequences of Anaerolinea thermolimosa IMO-1, Bellilinea caldifistulae GOMI-1, Leptolinea tardivitalis YMTK-2, Levilinea saccharolytica KIBI-1,Longilinea arvoryzae KOME-1, Previously Described as Members of the Anaerolineaceae (Chloroflexi).</title>
        <authorList>
            <person name="Sekiguchi Y."/>
            <person name="Ohashi A."/>
            <person name="Matsuura N."/>
            <person name="Tourlousse M.D."/>
        </authorList>
    </citation>
    <scope>NUCLEOTIDE SEQUENCE [LARGE SCALE GENOMIC DNA]</scope>
    <source>
        <strain evidence="3">KOME-1</strain>
    </source>
</reference>
<evidence type="ECO:0000259" key="2">
    <source>
        <dbReference type="Pfam" id="PF13400"/>
    </source>
</evidence>
<feature type="transmembrane region" description="Helical" evidence="1">
    <location>
        <begin position="12"/>
        <end position="31"/>
    </location>
</feature>
<keyword evidence="1" id="KW-1133">Transmembrane helix</keyword>
<dbReference type="InterPro" id="IPR028087">
    <property type="entry name" value="Tad_N"/>
</dbReference>
<keyword evidence="4" id="KW-1185">Reference proteome</keyword>